<dbReference type="SUPFAM" id="SSF47413">
    <property type="entry name" value="lambda repressor-like DNA-binding domains"/>
    <property type="match status" value="1"/>
</dbReference>
<dbReference type="InterPro" id="IPR010982">
    <property type="entry name" value="Lambda_DNA-bd_dom_sf"/>
</dbReference>
<dbReference type="AlphaFoldDB" id="A0AA42CPG0"/>
<evidence type="ECO:0000313" key="3">
    <source>
        <dbReference type="Proteomes" id="UP001165667"/>
    </source>
</evidence>
<dbReference type="Pfam" id="PF17765">
    <property type="entry name" value="MLTR_LBD"/>
    <property type="match status" value="1"/>
</dbReference>
<protein>
    <submittedName>
        <fullName evidence="2">Helix-turn-helix transcriptional regulator</fullName>
    </submittedName>
</protein>
<reference evidence="2" key="1">
    <citation type="submission" date="2022-05" db="EMBL/GenBank/DDBJ databases">
        <authorList>
            <person name="Pankratov T."/>
        </authorList>
    </citation>
    <scope>NUCLEOTIDE SEQUENCE</scope>
    <source>
        <strain evidence="2">BP6-180914</strain>
    </source>
</reference>
<dbReference type="InterPro" id="IPR001387">
    <property type="entry name" value="Cro/C1-type_HTH"/>
</dbReference>
<dbReference type="EMBL" id="JAMOIM010000015">
    <property type="protein sequence ID" value="MCW6510355.1"/>
    <property type="molecule type" value="Genomic_DNA"/>
</dbReference>
<dbReference type="SMART" id="SM00530">
    <property type="entry name" value="HTH_XRE"/>
    <property type="match status" value="1"/>
</dbReference>
<dbReference type="GO" id="GO:0003677">
    <property type="term" value="F:DNA binding"/>
    <property type="evidence" value="ECO:0007669"/>
    <property type="project" value="InterPro"/>
</dbReference>
<dbReference type="RefSeq" id="WP_282586732.1">
    <property type="nucleotide sequence ID" value="NZ_JAMOIM010000015.1"/>
</dbReference>
<dbReference type="Proteomes" id="UP001165667">
    <property type="component" value="Unassembled WGS sequence"/>
</dbReference>
<evidence type="ECO:0000313" key="2">
    <source>
        <dbReference type="EMBL" id="MCW6510355.1"/>
    </source>
</evidence>
<dbReference type="Gene3D" id="1.10.260.40">
    <property type="entry name" value="lambda repressor-like DNA-binding domains"/>
    <property type="match status" value="1"/>
</dbReference>
<feature type="domain" description="HTH cro/C1-type" evidence="1">
    <location>
        <begin position="12"/>
        <end position="86"/>
    </location>
</feature>
<evidence type="ECO:0000259" key="1">
    <source>
        <dbReference type="SMART" id="SM00530"/>
    </source>
</evidence>
<proteinExistence type="predicted"/>
<dbReference type="PANTHER" id="PTHR35010:SF2">
    <property type="entry name" value="BLL4672 PROTEIN"/>
    <property type="match status" value="1"/>
</dbReference>
<organism evidence="2 3">
    <name type="scientific">Lichenifustis flavocetrariae</name>
    <dbReference type="NCBI Taxonomy" id="2949735"/>
    <lineage>
        <taxon>Bacteria</taxon>
        <taxon>Pseudomonadati</taxon>
        <taxon>Pseudomonadota</taxon>
        <taxon>Alphaproteobacteria</taxon>
        <taxon>Hyphomicrobiales</taxon>
        <taxon>Lichenihabitantaceae</taxon>
        <taxon>Lichenifustis</taxon>
    </lineage>
</organism>
<dbReference type="PANTHER" id="PTHR35010">
    <property type="entry name" value="BLL4672 PROTEIN-RELATED"/>
    <property type="match status" value="1"/>
</dbReference>
<accession>A0AA42CPG0</accession>
<keyword evidence="3" id="KW-1185">Reference proteome</keyword>
<sequence>MPPDTPHDLGTFLRSHRERLRAVDVGLRDSREGRRRTPGLRREEVAQLCGMSPTWYTWIEQGRDISVSPAALARLAEALRMSRAERAYLFELTRKQDPAIAAPVGPMAIPPVLQQILASTPHPAYCLDGLWQACAWNAPALHLFAGWLGGADLSLLRYVFLDPTARGFIVDWDERARRLVAEFRADTSRRAADPAVAALATQMQRDSAAFAGFWKANDVLGREGGLRRFNHPEAGPVHYEQMTLHPAGYDDLKLVMLVPAKG</sequence>
<dbReference type="CDD" id="cd00093">
    <property type="entry name" value="HTH_XRE"/>
    <property type="match status" value="1"/>
</dbReference>
<comment type="caution">
    <text evidence="2">The sequence shown here is derived from an EMBL/GenBank/DDBJ whole genome shotgun (WGS) entry which is preliminary data.</text>
</comment>
<name>A0AA42CPG0_9HYPH</name>
<dbReference type="Gene3D" id="3.30.450.180">
    <property type="match status" value="1"/>
</dbReference>
<dbReference type="Pfam" id="PF13560">
    <property type="entry name" value="HTH_31"/>
    <property type="match status" value="1"/>
</dbReference>
<gene>
    <name evidence="2" type="ORF">M8523_20260</name>
</gene>
<dbReference type="InterPro" id="IPR041413">
    <property type="entry name" value="MLTR_LBD"/>
</dbReference>